<name>A0ABW7CC79_9CYAN</name>
<reference evidence="2" key="1">
    <citation type="journal article" date="2024" name="Algal Res.">
        <title>Biochemical, toxicological and genomic investigation of a high-biomass producing Limnothrix strain isolated from Italian shallow drinking water reservoir.</title>
        <authorList>
            <person name="Simonazzi M."/>
            <person name="Shishido T.K."/>
            <person name="Delbaje E."/>
            <person name="Wahlsten M."/>
            <person name="Fewer D.P."/>
            <person name="Sivonen K."/>
            <person name="Pezzolesi L."/>
            <person name="Pistocchi R."/>
        </authorList>
    </citation>
    <scope>NUCLEOTIDE SEQUENCE [LARGE SCALE GENOMIC DNA]</scope>
    <source>
        <strain evidence="2">LRLZ20PSL1</strain>
    </source>
</reference>
<dbReference type="RefSeq" id="WP_393012314.1">
    <property type="nucleotide sequence ID" value="NZ_JAZAQF010000057.1"/>
</dbReference>
<organism evidence="1 2">
    <name type="scientific">Limnothrix redekei LRLZ20PSL1</name>
    <dbReference type="NCBI Taxonomy" id="3112953"/>
    <lineage>
        <taxon>Bacteria</taxon>
        <taxon>Bacillati</taxon>
        <taxon>Cyanobacteriota</taxon>
        <taxon>Cyanophyceae</taxon>
        <taxon>Pseudanabaenales</taxon>
        <taxon>Pseudanabaenaceae</taxon>
        <taxon>Limnothrix</taxon>
    </lineage>
</organism>
<evidence type="ECO:0000313" key="1">
    <source>
        <dbReference type="EMBL" id="MFG3817764.1"/>
    </source>
</evidence>
<sequence>MWDPIRDGLAGARVSGTQVVLSVRRRGLGKRVGGLAAFRSRLWSAS</sequence>
<keyword evidence="2" id="KW-1185">Reference proteome</keyword>
<gene>
    <name evidence="1" type="ORF">VPK24_08965</name>
</gene>
<dbReference type="Proteomes" id="UP001604335">
    <property type="component" value="Unassembled WGS sequence"/>
</dbReference>
<dbReference type="EMBL" id="JAZAQF010000057">
    <property type="protein sequence ID" value="MFG3817764.1"/>
    <property type="molecule type" value="Genomic_DNA"/>
</dbReference>
<accession>A0ABW7CC79</accession>
<protein>
    <submittedName>
        <fullName evidence="1">Uncharacterized protein</fullName>
    </submittedName>
</protein>
<evidence type="ECO:0000313" key="2">
    <source>
        <dbReference type="Proteomes" id="UP001604335"/>
    </source>
</evidence>
<proteinExistence type="predicted"/>
<comment type="caution">
    <text evidence="1">The sequence shown here is derived from an EMBL/GenBank/DDBJ whole genome shotgun (WGS) entry which is preliminary data.</text>
</comment>